<reference evidence="1" key="1">
    <citation type="submission" date="2018-10" db="EMBL/GenBank/DDBJ databases">
        <title>Hidden diversity of soil giant viruses.</title>
        <authorList>
            <person name="Schulz F."/>
            <person name="Alteio L."/>
            <person name="Goudeau D."/>
            <person name="Ryan E.M."/>
            <person name="Malmstrom R.R."/>
            <person name="Blanchard J."/>
            <person name="Woyke T."/>
        </authorList>
    </citation>
    <scope>NUCLEOTIDE SEQUENCE</scope>
    <source>
        <strain evidence="1">HAV1</strain>
    </source>
</reference>
<gene>
    <name evidence="1" type="ORF">Harvfovirus35_13</name>
</gene>
<evidence type="ECO:0000313" key="1">
    <source>
        <dbReference type="EMBL" id="AYV81464.1"/>
    </source>
</evidence>
<protein>
    <submittedName>
        <fullName evidence="1">Uncharacterized protein</fullName>
    </submittedName>
</protein>
<proteinExistence type="predicted"/>
<name>A0A3G5A4P8_9VIRU</name>
<organism evidence="1">
    <name type="scientific">Harvfovirus sp</name>
    <dbReference type="NCBI Taxonomy" id="2487768"/>
    <lineage>
        <taxon>Viruses</taxon>
        <taxon>Varidnaviria</taxon>
        <taxon>Bamfordvirae</taxon>
        <taxon>Nucleocytoviricota</taxon>
        <taxon>Megaviricetes</taxon>
        <taxon>Imitervirales</taxon>
        <taxon>Mimiviridae</taxon>
        <taxon>Klosneuvirinae</taxon>
    </lineage>
</organism>
<dbReference type="EMBL" id="MK072277">
    <property type="protein sequence ID" value="AYV81464.1"/>
    <property type="molecule type" value="Genomic_DNA"/>
</dbReference>
<sequence>MKQTVRAFDSISKDKKSSITGTVRLLDRKTNTSVTYELWIDPDRNGEITHSHRKCYSERKLNVKCYNKKLFFNDCACCETCKYMTMQTDKVSDFLLSHPNATGIVNPKGETIADVIGKEVSPFFAKRCFAGDLKCEGCIFLETHCFRCIVIPSIPGSDFCAECNDKQCILCYDNKQNPVCFCGRPDDDEWPICHNCRAYEHPICSQYIHVCSKCQKKVSSTSFKQMKTECKSCPVTAENMICPSHIIFSCEDYRKSGFGCCTVCNILYDKKNHPPDCATCATYEKLYYSNQTRIDLLLDKGLSYRTALDKLTKHPLQIMEDFEKVPSL</sequence>
<accession>A0A3G5A4P8</accession>